<proteinExistence type="predicted"/>
<dbReference type="EMBL" id="ADBJ01000008">
    <property type="protein sequence ID" value="EFA85279.1"/>
    <property type="molecule type" value="Genomic_DNA"/>
</dbReference>
<dbReference type="InParanoid" id="D3B1V5"/>
<comment type="caution">
    <text evidence="1">The sequence shown here is derived from an EMBL/GenBank/DDBJ whole genome shotgun (WGS) entry which is preliminary data.</text>
</comment>
<evidence type="ECO:0000313" key="2">
    <source>
        <dbReference type="Proteomes" id="UP000001396"/>
    </source>
</evidence>
<organism evidence="1 2">
    <name type="scientific">Heterostelium pallidum (strain ATCC 26659 / Pp 5 / PN500)</name>
    <name type="common">Cellular slime mold</name>
    <name type="synonym">Polysphondylium pallidum</name>
    <dbReference type="NCBI Taxonomy" id="670386"/>
    <lineage>
        <taxon>Eukaryota</taxon>
        <taxon>Amoebozoa</taxon>
        <taxon>Evosea</taxon>
        <taxon>Eumycetozoa</taxon>
        <taxon>Dictyostelia</taxon>
        <taxon>Acytosteliales</taxon>
        <taxon>Acytosteliaceae</taxon>
        <taxon>Heterostelium</taxon>
    </lineage>
</organism>
<keyword evidence="2" id="KW-1185">Reference proteome</keyword>
<dbReference type="Proteomes" id="UP000001396">
    <property type="component" value="Unassembled WGS sequence"/>
</dbReference>
<dbReference type="RefSeq" id="XP_020437388.1">
    <property type="nucleotide sequence ID" value="XM_020573271.1"/>
</dbReference>
<dbReference type="AlphaFoldDB" id="D3B1V5"/>
<name>D3B1V5_HETP5</name>
<protein>
    <submittedName>
        <fullName evidence="1">Uncharacterized protein</fullName>
    </submittedName>
</protein>
<sequence>MDAQYHVEIAVDLGEQLVKRGQAIRVKQSHIREAARCEQTLFNAHFIETVGDIDLNVLLE</sequence>
<reference evidence="1 2" key="1">
    <citation type="journal article" date="2011" name="Genome Res.">
        <title>Phylogeny-wide analysis of social amoeba genomes highlights ancient origins for complex intercellular communication.</title>
        <authorList>
            <person name="Heidel A.J."/>
            <person name="Lawal H.M."/>
            <person name="Felder M."/>
            <person name="Schilde C."/>
            <person name="Helps N.R."/>
            <person name="Tunggal B."/>
            <person name="Rivero F."/>
            <person name="John U."/>
            <person name="Schleicher M."/>
            <person name="Eichinger L."/>
            <person name="Platzer M."/>
            <person name="Noegel A.A."/>
            <person name="Schaap P."/>
            <person name="Gloeckner G."/>
        </authorList>
    </citation>
    <scope>NUCLEOTIDE SEQUENCE [LARGE SCALE GENOMIC DNA]</scope>
    <source>
        <strain evidence="2">ATCC 26659 / Pp 5 / PN500</strain>
    </source>
</reference>
<gene>
    <name evidence="1" type="ORF">PPL_02280</name>
</gene>
<accession>D3B1V5</accession>
<evidence type="ECO:0000313" key="1">
    <source>
        <dbReference type="EMBL" id="EFA85279.1"/>
    </source>
</evidence>
<dbReference type="GeneID" id="31357805"/>